<feature type="chain" id="PRO_5002481661" evidence="1">
    <location>
        <begin position="21"/>
        <end position="176"/>
    </location>
</feature>
<dbReference type="RefSeq" id="XP_013325230.1">
    <property type="nucleotide sequence ID" value="XM_013469776.1"/>
</dbReference>
<organism evidence="2 3">
    <name type="scientific">Rasamsonia emersonii (strain ATCC 16479 / CBS 393.64 / IMI 116815)</name>
    <dbReference type="NCBI Taxonomy" id="1408163"/>
    <lineage>
        <taxon>Eukaryota</taxon>
        <taxon>Fungi</taxon>
        <taxon>Dikarya</taxon>
        <taxon>Ascomycota</taxon>
        <taxon>Pezizomycotina</taxon>
        <taxon>Eurotiomycetes</taxon>
        <taxon>Eurotiomycetidae</taxon>
        <taxon>Eurotiales</taxon>
        <taxon>Trichocomaceae</taxon>
        <taxon>Rasamsonia</taxon>
    </lineage>
</organism>
<dbReference type="OrthoDB" id="4223123at2759"/>
<sequence length="176" mass="19021">MATKRSLHLLFLLLNNLTAARPTTSSSSSSSAATKPYQIRGVADPIYHLYLQTLPSDASKPVLGPEASAETYLIDSTIQSTNTSAYLNINDADTSYKLLSLGETSNTTAWGLEGDTIVTTEGSVYGRQTNFLVCLLDDTNTTDSTPYYEIYLQTGSDVPSGKNCSNYQSLHIPCLC</sequence>
<feature type="signal peptide" evidence="1">
    <location>
        <begin position="1"/>
        <end position="20"/>
    </location>
</feature>
<keyword evidence="3" id="KW-1185">Reference proteome</keyword>
<keyword evidence="1" id="KW-0732">Signal</keyword>
<name>A0A0F4YLY9_RASE3</name>
<dbReference type="EMBL" id="LASV01000435">
    <property type="protein sequence ID" value="KKA18618.1"/>
    <property type="molecule type" value="Genomic_DNA"/>
</dbReference>
<evidence type="ECO:0000313" key="2">
    <source>
        <dbReference type="EMBL" id="KKA18618.1"/>
    </source>
</evidence>
<dbReference type="Proteomes" id="UP000053958">
    <property type="component" value="Unassembled WGS sequence"/>
</dbReference>
<evidence type="ECO:0000256" key="1">
    <source>
        <dbReference type="SAM" id="SignalP"/>
    </source>
</evidence>
<dbReference type="AlphaFoldDB" id="A0A0F4YLY9"/>
<dbReference type="GeneID" id="25319692"/>
<protein>
    <submittedName>
        <fullName evidence="2">Uncharacterized protein</fullName>
    </submittedName>
</protein>
<evidence type="ECO:0000313" key="3">
    <source>
        <dbReference type="Proteomes" id="UP000053958"/>
    </source>
</evidence>
<gene>
    <name evidence="2" type="ORF">T310_7419</name>
</gene>
<reference evidence="2 3" key="1">
    <citation type="submission" date="2015-04" db="EMBL/GenBank/DDBJ databases">
        <authorList>
            <person name="Heijne W.H."/>
            <person name="Fedorova N.D."/>
            <person name="Nierman W.C."/>
            <person name="Vollebregt A.W."/>
            <person name="Zhao Z."/>
            <person name="Wu L."/>
            <person name="Kumar M."/>
            <person name="Stam H."/>
            <person name="van den Berg M.A."/>
            <person name="Pel H.J."/>
        </authorList>
    </citation>
    <scope>NUCLEOTIDE SEQUENCE [LARGE SCALE GENOMIC DNA]</scope>
    <source>
        <strain evidence="2 3">CBS 393.64</strain>
    </source>
</reference>
<accession>A0A0F4YLY9</accession>
<proteinExistence type="predicted"/>
<comment type="caution">
    <text evidence="2">The sequence shown here is derived from an EMBL/GenBank/DDBJ whole genome shotgun (WGS) entry which is preliminary data.</text>
</comment>